<dbReference type="GO" id="GO:0003691">
    <property type="term" value="F:double-stranded telomeric DNA binding"/>
    <property type="evidence" value="ECO:0007669"/>
    <property type="project" value="TreeGrafter"/>
</dbReference>
<reference evidence="6" key="1">
    <citation type="submission" date="2018-10" db="EMBL/GenBank/DDBJ databases">
        <title>Fifty Aureobasidium pullulans genomes reveal a recombining polyextremotolerant generalist.</title>
        <authorList>
            <person name="Gostincar C."/>
            <person name="Turk M."/>
            <person name="Zajc J."/>
            <person name="Gunde-Cimerman N."/>
        </authorList>
    </citation>
    <scope>NUCLEOTIDE SEQUENCE [LARGE SCALE GENOMIC DNA]</scope>
    <source>
        <strain evidence="6">EXF-10085</strain>
    </source>
</reference>
<proteinExistence type="predicted"/>
<evidence type="ECO:0000313" key="6">
    <source>
        <dbReference type="EMBL" id="THX13796.1"/>
    </source>
</evidence>
<feature type="region of interest" description="Disordered" evidence="4">
    <location>
        <begin position="440"/>
        <end position="539"/>
    </location>
</feature>
<dbReference type="InterPro" id="IPR052833">
    <property type="entry name" value="Telomeric_DNA-bd_trans-reg"/>
</dbReference>
<dbReference type="InterPro" id="IPR013867">
    <property type="entry name" value="Telomere_rpt-bd_fac_dimer_dom"/>
</dbReference>
<dbReference type="PANTHER" id="PTHR47807:SF1">
    <property type="entry name" value="PROTEIN TBF1"/>
    <property type="match status" value="1"/>
</dbReference>
<dbReference type="InterPro" id="IPR009057">
    <property type="entry name" value="Homeodomain-like_sf"/>
</dbReference>
<dbReference type="PANTHER" id="PTHR47807">
    <property type="entry name" value="PROTEIN TBF1"/>
    <property type="match status" value="1"/>
</dbReference>
<evidence type="ECO:0000256" key="4">
    <source>
        <dbReference type="SAM" id="MobiDB-lite"/>
    </source>
</evidence>
<feature type="compositionally biased region" description="Polar residues" evidence="4">
    <location>
        <begin position="488"/>
        <end position="519"/>
    </location>
</feature>
<feature type="compositionally biased region" description="Polar residues" evidence="4">
    <location>
        <begin position="460"/>
        <end position="475"/>
    </location>
</feature>
<keyword evidence="2" id="KW-0539">Nucleus</keyword>
<organism evidence="6">
    <name type="scientific">Aureobasidium pullulans</name>
    <name type="common">Black yeast</name>
    <name type="synonym">Pullularia pullulans</name>
    <dbReference type="NCBI Taxonomy" id="5580"/>
    <lineage>
        <taxon>Eukaryota</taxon>
        <taxon>Fungi</taxon>
        <taxon>Dikarya</taxon>
        <taxon>Ascomycota</taxon>
        <taxon>Pezizomycotina</taxon>
        <taxon>Dothideomycetes</taxon>
        <taxon>Dothideomycetidae</taxon>
        <taxon>Dothideales</taxon>
        <taxon>Saccotheciaceae</taxon>
        <taxon>Aureobasidium</taxon>
    </lineage>
</organism>
<evidence type="ECO:0000259" key="5">
    <source>
        <dbReference type="PROSITE" id="PS51294"/>
    </source>
</evidence>
<name>A0A4S9D1M8_AURPU</name>
<dbReference type="CDD" id="cd11660">
    <property type="entry name" value="SANT_TRF"/>
    <property type="match status" value="1"/>
</dbReference>
<feature type="region of interest" description="Disordered" evidence="4">
    <location>
        <begin position="126"/>
        <end position="159"/>
    </location>
</feature>
<evidence type="ECO:0000256" key="2">
    <source>
        <dbReference type="ARBA" id="ARBA00023242"/>
    </source>
</evidence>
<evidence type="ECO:0000256" key="3">
    <source>
        <dbReference type="ARBA" id="ARBA00023306"/>
    </source>
</evidence>
<dbReference type="GO" id="GO:0042803">
    <property type="term" value="F:protein homodimerization activity"/>
    <property type="evidence" value="ECO:0007669"/>
    <property type="project" value="InterPro"/>
</dbReference>
<dbReference type="PROSITE" id="PS51294">
    <property type="entry name" value="HTH_MYB"/>
    <property type="match status" value="1"/>
</dbReference>
<dbReference type="GO" id="GO:0010833">
    <property type="term" value="P:telomere maintenance via telomere lengthening"/>
    <property type="evidence" value="ECO:0007669"/>
    <property type="project" value="TreeGrafter"/>
</dbReference>
<dbReference type="Gene3D" id="1.10.10.60">
    <property type="entry name" value="Homeodomain-like"/>
    <property type="match status" value="1"/>
</dbReference>
<dbReference type="InterPro" id="IPR017930">
    <property type="entry name" value="Myb_dom"/>
</dbReference>
<dbReference type="SUPFAM" id="SSF46689">
    <property type="entry name" value="Homeodomain-like"/>
    <property type="match status" value="1"/>
</dbReference>
<sequence>MSSTSLNNAFYQGHGIKRSRDDVSQPFFDQEVFAAQKRARPDVDYTNDLNPSQYLQSAYDPLAVYNRHPDTDFALYHQPSHLASAHPHPQFEAVHPHIAAQPVQHHQHQQQQHPSYWGLPVQRVPQHQPLPQLPSQPQLQPAFQPQPQPQSLPQTPQQYYNMPTEHAPNASYPGMSDWWQPRPSPSNSAVESWNYGIEEPCVYGTDASQHLKLQSLATLDNLSTQIILNLAKGSLNDILLLTAGRDHEGSQAYFTRRTLFDQTRKVYAKNAVFIDMHTLPAFTASQQEVVRKANRAIFISSILEGHDISFFDLDSRFLETFICPGQRLLKWQGTIFLELKTQAYIAALMNNDGPAESLLDELFPNDLADQLLSRHPDAPNLAPSEQDFLDRARARKQYLFDEPSYDAYSTLPRKYGWHDFLREFAVSLSKNVEAVINNPARTPVSQPGIISPSFRAGSRGTPSSGRFGSLSSPIAGQQDLPSGLAGQNGPTSESAQRQPTPLRPSQRTPDIGQSNTSPKARSKPAKTGGSATQRQPWKQEEEDALMAGLAEVKGPHWSQILSLYGRGGSVSEVLKDRNQIQLKDKARNLKLYYLKMGKEVPECLRGVTGELRKRGGARLQSLDSILFAQFFDQPQRFNPDFRFKLSHRSGIDHNHQRLQNDYQHSNSNVARKPSLWLSPTHLACSMLYANVMATTLLVHPGSPFWRSSLATGTQDNIR</sequence>
<dbReference type="AlphaFoldDB" id="A0A4S9D1M8"/>
<feature type="compositionally biased region" description="Low complexity" evidence="4">
    <location>
        <begin position="126"/>
        <end position="143"/>
    </location>
</feature>
<dbReference type="FunFam" id="1.10.10.60:FF:000137">
    <property type="entry name" value="MYB DNA binding protein"/>
    <property type="match status" value="1"/>
</dbReference>
<feature type="domain" description="HTH myb-type" evidence="5">
    <location>
        <begin position="529"/>
        <end position="586"/>
    </location>
</feature>
<comment type="caution">
    <text evidence="6">The sequence shown here is derived from an EMBL/GenBank/DDBJ whole genome shotgun (WGS) entry which is preliminary data.</text>
</comment>
<evidence type="ECO:0000256" key="1">
    <source>
        <dbReference type="ARBA" id="ARBA00023125"/>
    </source>
</evidence>
<accession>A0A4S9D1M8</accession>
<keyword evidence="3" id="KW-0131">Cell cycle</keyword>
<gene>
    <name evidence="6" type="ORF">D6D13_03536</name>
</gene>
<dbReference type="Pfam" id="PF08558">
    <property type="entry name" value="TRF"/>
    <property type="match status" value="1"/>
</dbReference>
<protein>
    <recommendedName>
        <fullName evidence="5">HTH myb-type domain-containing protein</fullName>
    </recommendedName>
</protein>
<dbReference type="EMBL" id="QZAS01000009">
    <property type="protein sequence ID" value="THX13796.1"/>
    <property type="molecule type" value="Genomic_DNA"/>
</dbReference>
<keyword evidence="1" id="KW-0238">DNA-binding</keyword>